<dbReference type="InterPro" id="IPR056002">
    <property type="entry name" value="DUF7580"/>
</dbReference>
<dbReference type="OrthoDB" id="1911848at2759"/>
<dbReference type="Gene3D" id="1.20.120.1020">
    <property type="entry name" value="Prion-inhibition and propagation, HeLo domain"/>
    <property type="match status" value="1"/>
</dbReference>
<evidence type="ECO:0000313" key="2">
    <source>
        <dbReference type="EMBL" id="KAJ5370021.1"/>
    </source>
</evidence>
<evidence type="ECO:0000313" key="3">
    <source>
        <dbReference type="Proteomes" id="UP001147782"/>
    </source>
</evidence>
<reference evidence="2" key="1">
    <citation type="submission" date="2022-11" db="EMBL/GenBank/DDBJ databases">
        <authorList>
            <person name="Petersen C."/>
        </authorList>
    </citation>
    <scope>NUCLEOTIDE SEQUENCE</scope>
    <source>
        <strain evidence="2">IBT 29864</strain>
    </source>
</reference>
<organism evidence="2 3">
    <name type="scientific">Penicillium cataractarum</name>
    <dbReference type="NCBI Taxonomy" id="2100454"/>
    <lineage>
        <taxon>Eukaryota</taxon>
        <taxon>Fungi</taxon>
        <taxon>Dikarya</taxon>
        <taxon>Ascomycota</taxon>
        <taxon>Pezizomycotina</taxon>
        <taxon>Eurotiomycetes</taxon>
        <taxon>Eurotiomycetidae</taxon>
        <taxon>Eurotiales</taxon>
        <taxon>Aspergillaceae</taxon>
        <taxon>Penicillium</taxon>
    </lineage>
</organism>
<dbReference type="Pfam" id="PF14479">
    <property type="entry name" value="HeLo"/>
    <property type="match status" value="1"/>
</dbReference>
<proteinExistence type="predicted"/>
<dbReference type="GO" id="GO:0004672">
    <property type="term" value="F:protein kinase activity"/>
    <property type="evidence" value="ECO:0007669"/>
    <property type="project" value="InterPro"/>
</dbReference>
<dbReference type="AlphaFoldDB" id="A0A9W9S0Y8"/>
<protein>
    <submittedName>
        <fullName evidence="2">Prion-inhibition and propagation-domain-containing protein</fullName>
    </submittedName>
</protein>
<dbReference type="Pfam" id="PF24476">
    <property type="entry name" value="DUF7580"/>
    <property type="match status" value="1"/>
</dbReference>
<dbReference type="GeneID" id="81438221"/>
<name>A0A9W9S0Y8_9EURO</name>
<accession>A0A9W9S0Y8</accession>
<reference evidence="2" key="2">
    <citation type="journal article" date="2023" name="IMA Fungus">
        <title>Comparative genomic study of the Penicillium genus elucidates a diverse pangenome and 15 lateral gene transfer events.</title>
        <authorList>
            <person name="Petersen C."/>
            <person name="Sorensen T."/>
            <person name="Nielsen M.R."/>
            <person name="Sondergaard T.E."/>
            <person name="Sorensen J.L."/>
            <person name="Fitzpatrick D.A."/>
            <person name="Frisvad J.C."/>
            <person name="Nielsen K.L."/>
        </authorList>
    </citation>
    <scope>NUCLEOTIDE SEQUENCE</scope>
    <source>
        <strain evidence="2">IBT 29864</strain>
    </source>
</reference>
<comment type="caution">
    <text evidence="2">The sequence shown here is derived from an EMBL/GenBank/DDBJ whole genome shotgun (WGS) entry which is preliminary data.</text>
</comment>
<dbReference type="GO" id="GO:0005524">
    <property type="term" value="F:ATP binding"/>
    <property type="evidence" value="ECO:0007669"/>
    <property type="project" value="InterPro"/>
</dbReference>
<feature type="domain" description="Protein kinase" evidence="1">
    <location>
        <begin position="272"/>
        <end position="645"/>
    </location>
</feature>
<dbReference type="PANTHER" id="PTHR37542:SF1">
    <property type="entry name" value="PRION-INHIBITION AND PROPAGATION HELO DOMAIN-CONTAINING PROTEIN"/>
    <property type="match status" value="1"/>
</dbReference>
<dbReference type="InterPro" id="IPR011009">
    <property type="entry name" value="Kinase-like_dom_sf"/>
</dbReference>
<keyword evidence="2" id="KW-0640">Prion</keyword>
<dbReference type="RefSeq" id="XP_056554455.1">
    <property type="nucleotide sequence ID" value="XM_056699042.1"/>
</dbReference>
<dbReference type="EMBL" id="JAPZBS010000005">
    <property type="protein sequence ID" value="KAJ5370021.1"/>
    <property type="molecule type" value="Genomic_DNA"/>
</dbReference>
<dbReference type="SUPFAM" id="SSF56112">
    <property type="entry name" value="Protein kinase-like (PK-like)"/>
    <property type="match status" value="1"/>
</dbReference>
<dbReference type="PANTHER" id="PTHR37542">
    <property type="entry name" value="HELO DOMAIN-CONTAINING PROTEIN-RELATED"/>
    <property type="match status" value="1"/>
</dbReference>
<dbReference type="InterPro" id="IPR038305">
    <property type="entry name" value="HeLo_sf"/>
</dbReference>
<dbReference type="InterPro" id="IPR029498">
    <property type="entry name" value="HeLo_dom"/>
</dbReference>
<dbReference type="PROSITE" id="PS50011">
    <property type="entry name" value="PROTEIN_KINASE_DOM"/>
    <property type="match status" value="1"/>
</dbReference>
<dbReference type="InterPro" id="IPR000719">
    <property type="entry name" value="Prot_kinase_dom"/>
</dbReference>
<evidence type="ECO:0000259" key="1">
    <source>
        <dbReference type="PROSITE" id="PS50011"/>
    </source>
</evidence>
<keyword evidence="3" id="KW-1185">Reference proteome</keyword>
<keyword evidence="2" id="KW-0034">Amyloid</keyword>
<dbReference type="Gene3D" id="1.10.510.10">
    <property type="entry name" value="Transferase(Phosphotransferase) domain 1"/>
    <property type="match status" value="1"/>
</dbReference>
<sequence length="645" mass="73712">MDPATASGLAIGVVSLAFDLFDNSVKLFKFFSSMVDMPKECEQCRLQLMIEYNRLLAWGDAVGLIDVPKGSHIAVSLGTNAIELCGIISRIAWLLGEFKELNARWQGEFTSHLEKGQVASKAANLSIDVTKEISSLAMAYEKTQEERKNLRGKSHIIKWISKRAGNAKEIVTHPFRVRWVMVDKEAFEALLQDLHVLIQRIYELMGDYRERRIHEITASSYREMVIIRNDVMDLRNMLDAVTSLIKTSRTNDNCGVAHTNDNDETLRDLLRLKEINHISDSLLRKMRDDANSDIDDDLRNLISVKFYDADTLNKNFCSTRAANTKNVPTSQRSRGSLRDGDRSSEVWIEWKPLQNIIRDSVQDKESRVRTAILAQMLHVNKPRHLYSPKCVGFIDDREQNKRYGWIFEMPAGSDRDSSLKSLHSILGTSQFKPTLTQRISLAWKLASSLLYLHTTSWIHKGIHSGNIIFAFNGQTFDIEKPILSGFEYSRPQSGSTTTRSPNPQWDIYRWPGIQGEAPNSKNSRKTYDIYSLGLVLLEVAHWKPLHKIMCLKKWPEPSHQDARIRAWLLKEELFPPFKDADPLKELRDIAGDKYWRAVSRCIVAHGEMGMHLNEEDDQARDSELGIKLQKTFTALVVEELKGVSI</sequence>
<dbReference type="Proteomes" id="UP001147782">
    <property type="component" value="Unassembled WGS sequence"/>
</dbReference>
<gene>
    <name evidence="2" type="ORF">N7496_006113</name>
</gene>